<protein>
    <submittedName>
        <fullName evidence="1">Uncharacterized protein</fullName>
    </submittedName>
</protein>
<name>A0A0C3CLT2_HEBCY</name>
<keyword evidence="2" id="KW-1185">Reference proteome</keyword>
<proteinExistence type="predicted"/>
<dbReference type="EMBL" id="KN831773">
    <property type="protein sequence ID" value="KIM44726.1"/>
    <property type="molecule type" value="Genomic_DNA"/>
</dbReference>
<evidence type="ECO:0000313" key="1">
    <source>
        <dbReference type="EMBL" id="KIM44726.1"/>
    </source>
</evidence>
<dbReference type="Proteomes" id="UP000053424">
    <property type="component" value="Unassembled WGS sequence"/>
</dbReference>
<dbReference type="HOGENOM" id="CLU_3068926_0_0_1"/>
<accession>A0A0C3CLT2</accession>
<reference evidence="1 2" key="1">
    <citation type="submission" date="2014-04" db="EMBL/GenBank/DDBJ databases">
        <authorList>
            <consortium name="DOE Joint Genome Institute"/>
            <person name="Kuo A."/>
            <person name="Gay G."/>
            <person name="Dore J."/>
            <person name="Kohler A."/>
            <person name="Nagy L.G."/>
            <person name="Floudas D."/>
            <person name="Copeland A."/>
            <person name="Barry K.W."/>
            <person name="Cichocki N."/>
            <person name="Veneault-Fourrey C."/>
            <person name="LaButti K."/>
            <person name="Lindquist E.A."/>
            <person name="Lipzen A."/>
            <person name="Lundell T."/>
            <person name="Morin E."/>
            <person name="Murat C."/>
            <person name="Sun H."/>
            <person name="Tunlid A."/>
            <person name="Henrissat B."/>
            <person name="Grigoriev I.V."/>
            <person name="Hibbett D.S."/>
            <person name="Martin F."/>
            <person name="Nordberg H.P."/>
            <person name="Cantor M.N."/>
            <person name="Hua S.X."/>
        </authorList>
    </citation>
    <scope>NUCLEOTIDE SEQUENCE [LARGE SCALE GENOMIC DNA]</scope>
    <source>
        <strain evidence="2">h7</strain>
    </source>
</reference>
<evidence type="ECO:0000313" key="2">
    <source>
        <dbReference type="Proteomes" id="UP000053424"/>
    </source>
</evidence>
<organism evidence="1 2">
    <name type="scientific">Hebeloma cylindrosporum</name>
    <dbReference type="NCBI Taxonomy" id="76867"/>
    <lineage>
        <taxon>Eukaryota</taxon>
        <taxon>Fungi</taxon>
        <taxon>Dikarya</taxon>
        <taxon>Basidiomycota</taxon>
        <taxon>Agaricomycotina</taxon>
        <taxon>Agaricomycetes</taxon>
        <taxon>Agaricomycetidae</taxon>
        <taxon>Agaricales</taxon>
        <taxon>Agaricineae</taxon>
        <taxon>Hymenogastraceae</taxon>
        <taxon>Hebeloma</taxon>
    </lineage>
</organism>
<reference evidence="2" key="2">
    <citation type="submission" date="2015-01" db="EMBL/GenBank/DDBJ databases">
        <title>Evolutionary Origins and Diversification of the Mycorrhizal Mutualists.</title>
        <authorList>
            <consortium name="DOE Joint Genome Institute"/>
            <consortium name="Mycorrhizal Genomics Consortium"/>
            <person name="Kohler A."/>
            <person name="Kuo A."/>
            <person name="Nagy L.G."/>
            <person name="Floudas D."/>
            <person name="Copeland A."/>
            <person name="Barry K.W."/>
            <person name="Cichocki N."/>
            <person name="Veneault-Fourrey C."/>
            <person name="LaButti K."/>
            <person name="Lindquist E.A."/>
            <person name="Lipzen A."/>
            <person name="Lundell T."/>
            <person name="Morin E."/>
            <person name="Murat C."/>
            <person name="Riley R."/>
            <person name="Ohm R."/>
            <person name="Sun H."/>
            <person name="Tunlid A."/>
            <person name="Henrissat B."/>
            <person name="Grigoriev I.V."/>
            <person name="Hibbett D.S."/>
            <person name="Martin F."/>
        </authorList>
    </citation>
    <scope>NUCLEOTIDE SEQUENCE [LARGE SCALE GENOMIC DNA]</scope>
    <source>
        <strain evidence="2">h7</strain>
    </source>
</reference>
<dbReference type="AlphaFoldDB" id="A0A0C3CLT2"/>
<sequence>MFRCAATLTEFVALSCGVCLYLGLLKPETVVPIRLAHCSPQPTPEFGLDLGSR</sequence>
<gene>
    <name evidence="1" type="ORF">M413DRAFT_442681</name>
</gene>